<name>A0ABN8J6Z7_9NEOP</name>
<organism evidence="2 3">
    <name type="scientific">Iphiclides podalirius</name>
    <name type="common">scarce swallowtail</name>
    <dbReference type="NCBI Taxonomy" id="110791"/>
    <lineage>
        <taxon>Eukaryota</taxon>
        <taxon>Metazoa</taxon>
        <taxon>Ecdysozoa</taxon>
        <taxon>Arthropoda</taxon>
        <taxon>Hexapoda</taxon>
        <taxon>Insecta</taxon>
        <taxon>Pterygota</taxon>
        <taxon>Neoptera</taxon>
        <taxon>Endopterygota</taxon>
        <taxon>Lepidoptera</taxon>
        <taxon>Glossata</taxon>
        <taxon>Ditrysia</taxon>
        <taxon>Papilionoidea</taxon>
        <taxon>Papilionidae</taxon>
        <taxon>Papilioninae</taxon>
        <taxon>Iphiclides</taxon>
    </lineage>
</organism>
<evidence type="ECO:0000313" key="2">
    <source>
        <dbReference type="EMBL" id="CAH2075180.1"/>
    </source>
</evidence>
<feature type="non-terminal residue" evidence="2">
    <location>
        <position position="94"/>
    </location>
</feature>
<evidence type="ECO:0000313" key="3">
    <source>
        <dbReference type="Proteomes" id="UP000837857"/>
    </source>
</evidence>
<accession>A0ABN8J6Z7</accession>
<gene>
    <name evidence="2" type="ORF">IPOD504_LOCUS16566</name>
</gene>
<feature type="compositionally biased region" description="Basic residues" evidence="1">
    <location>
        <begin position="22"/>
        <end position="32"/>
    </location>
</feature>
<evidence type="ECO:0000256" key="1">
    <source>
        <dbReference type="SAM" id="MobiDB-lite"/>
    </source>
</evidence>
<proteinExistence type="predicted"/>
<protein>
    <submittedName>
        <fullName evidence="2">Uncharacterized protein</fullName>
    </submittedName>
</protein>
<reference evidence="2" key="1">
    <citation type="submission" date="2022-03" db="EMBL/GenBank/DDBJ databases">
        <authorList>
            <person name="Martin H S."/>
        </authorList>
    </citation>
    <scope>NUCLEOTIDE SEQUENCE</scope>
</reference>
<dbReference type="EMBL" id="OW152820">
    <property type="protein sequence ID" value="CAH2075180.1"/>
    <property type="molecule type" value="Genomic_DNA"/>
</dbReference>
<feature type="compositionally biased region" description="Basic and acidic residues" evidence="1">
    <location>
        <begin position="47"/>
        <end position="59"/>
    </location>
</feature>
<keyword evidence="3" id="KW-1185">Reference proteome</keyword>
<dbReference type="Proteomes" id="UP000837857">
    <property type="component" value="Chromosome 8"/>
</dbReference>
<sequence length="94" mass="10651">MESVNPQCQLYHESILEDGLRPRRKRKRKRHAKNDNGSDEPAALADLFERQRRVADSARPRGACKSPGTTPRHVSRHRIDAAKNSLAISPGTRR</sequence>
<feature type="region of interest" description="Disordered" evidence="1">
    <location>
        <begin position="1"/>
        <end position="94"/>
    </location>
</feature>